<gene>
    <name evidence="6" type="ORF">ESO86_17455</name>
</gene>
<dbReference type="SUPFAM" id="SSF52777">
    <property type="entry name" value="CoA-dependent acyltransferases"/>
    <property type="match status" value="1"/>
</dbReference>
<keyword evidence="7" id="KW-1185">Reference proteome</keyword>
<dbReference type="AlphaFoldDB" id="A0A4Q2J4Y4"/>
<comment type="caution">
    <text evidence="6">The sequence shown here is derived from an EMBL/GenBank/DDBJ whole genome shotgun (WGS) entry which is preliminary data.</text>
</comment>
<feature type="region of interest" description="Disordered" evidence="4">
    <location>
        <begin position="1"/>
        <end position="28"/>
    </location>
</feature>
<evidence type="ECO:0000313" key="6">
    <source>
        <dbReference type="EMBL" id="RXZ40014.1"/>
    </source>
</evidence>
<dbReference type="EMBL" id="SDPL01000656">
    <property type="protein sequence ID" value="RXZ40014.1"/>
    <property type="molecule type" value="Genomic_DNA"/>
</dbReference>
<sequence>RGRRPDARPGDGVAAADDRTRAGGPSVSDRVASLRRAIGSLMARSKREIPHYYLSTTIDLGPALEWMRQANAGRPLNERLVPAALLLAASARAARDVPEVNGFFVDGEFRQSSAVHLGVAIALRGGGLVAPAIHDADRLTPDEVMESLRDLVARARAGRLHRAEMADPTITVTNLGELGVESVFGVIYPPQVALVGFGRVLERPWARGGLLGVRPVVTATLSADHRVSDGLRGGRFLARVDELLQRPEEL</sequence>
<dbReference type="PANTHER" id="PTHR43178:SF5">
    <property type="entry name" value="LIPOAMIDE ACYLTRANSFERASE COMPONENT OF BRANCHED-CHAIN ALPHA-KETO ACID DEHYDROGENASE COMPLEX, MITOCHONDRIAL"/>
    <property type="match status" value="1"/>
</dbReference>
<dbReference type="GO" id="GO:0016407">
    <property type="term" value="F:acetyltransferase activity"/>
    <property type="evidence" value="ECO:0007669"/>
    <property type="project" value="TreeGrafter"/>
</dbReference>
<feature type="non-terminal residue" evidence="6">
    <location>
        <position position="1"/>
    </location>
</feature>
<keyword evidence="2" id="KW-0808">Transferase</keyword>
<evidence type="ECO:0000256" key="1">
    <source>
        <dbReference type="ARBA" id="ARBA00001938"/>
    </source>
</evidence>
<protein>
    <submittedName>
        <fullName evidence="6">2-oxo acid dehydrogenase subunit E2</fullName>
    </submittedName>
</protein>
<dbReference type="GO" id="GO:0005737">
    <property type="term" value="C:cytoplasm"/>
    <property type="evidence" value="ECO:0007669"/>
    <property type="project" value="TreeGrafter"/>
</dbReference>
<comment type="cofactor">
    <cofactor evidence="1">
        <name>(R)-lipoate</name>
        <dbReference type="ChEBI" id="CHEBI:83088"/>
    </cofactor>
</comment>
<dbReference type="Pfam" id="PF00198">
    <property type="entry name" value="2-oxoacid_dh"/>
    <property type="match status" value="1"/>
</dbReference>
<keyword evidence="3" id="KW-0012">Acyltransferase</keyword>
<dbReference type="Proteomes" id="UP000292881">
    <property type="component" value="Unassembled WGS sequence"/>
</dbReference>
<evidence type="ECO:0000256" key="3">
    <source>
        <dbReference type="ARBA" id="ARBA00023315"/>
    </source>
</evidence>
<dbReference type="InterPro" id="IPR001078">
    <property type="entry name" value="2-oxoacid_DH_actylTfrase"/>
</dbReference>
<name>A0A4Q2J4Y4_9MICO</name>
<evidence type="ECO:0000313" key="7">
    <source>
        <dbReference type="Proteomes" id="UP000292881"/>
    </source>
</evidence>
<reference evidence="6 7" key="1">
    <citation type="submission" date="2019-01" db="EMBL/GenBank/DDBJ databases">
        <authorList>
            <person name="Li J."/>
        </authorList>
    </citation>
    <scope>NUCLEOTIDE SEQUENCE [LARGE SCALE GENOMIC DNA]</scope>
    <source>
        <strain evidence="6 7">CGMCC 4.7180</strain>
    </source>
</reference>
<evidence type="ECO:0000256" key="4">
    <source>
        <dbReference type="SAM" id="MobiDB-lite"/>
    </source>
</evidence>
<dbReference type="RefSeq" id="WP_207207218.1">
    <property type="nucleotide sequence ID" value="NZ_SDPL01000656.1"/>
</dbReference>
<dbReference type="InterPro" id="IPR023213">
    <property type="entry name" value="CAT-like_dom_sf"/>
</dbReference>
<dbReference type="InterPro" id="IPR050743">
    <property type="entry name" value="2-oxoacid_DH_E2_comp"/>
</dbReference>
<proteinExistence type="predicted"/>
<organism evidence="6 7">
    <name type="scientific">Agromyces binzhouensis</name>
    <dbReference type="NCBI Taxonomy" id="1817495"/>
    <lineage>
        <taxon>Bacteria</taxon>
        <taxon>Bacillati</taxon>
        <taxon>Actinomycetota</taxon>
        <taxon>Actinomycetes</taxon>
        <taxon>Micrococcales</taxon>
        <taxon>Microbacteriaceae</taxon>
        <taxon>Agromyces</taxon>
    </lineage>
</organism>
<dbReference type="PANTHER" id="PTHR43178">
    <property type="entry name" value="DIHYDROLIPOAMIDE ACETYLTRANSFERASE COMPONENT OF PYRUVATE DEHYDROGENASE COMPLEX"/>
    <property type="match status" value="1"/>
</dbReference>
<evidence type="ECO:0000259" key="5">
    <source>
        <dbReference type="Pfam" id="PF00198"/>
    </source>
</evidence>
<dbReference type="Gene3D" id="3.30.559.10">
    <property type="entry name" value="Chloramphenicol acetyltransferase-like domain"/>
    <property type="match status" value="1"/>
</dbReference>
<evidence type="ECO:0000256" key="2">
    <source>
        <dbReference type="ARBA" id="ARBA00022679"/>
    </source>
</evidence>
<accession>A0A4Q2J4Y4</accession>
<feature type="domain" description="2-oxoacid dehydrogenase acyltransferase catalytic" evidence="5">
    <location>
        <begin position="31"/>
        <end position="250"/>
    </location>
</feature>
<dbReference type="GO" id="GO:0031405">
    <property type="term" value="F:lipoic acid binding"/>
    <property type="evidence" value="ECO:0007669"/>
    <property type="project" value="TreeGrafter"/>
</dbReference>